<evidence type="ECO:0000256" key="6">
    <source>
        <dbReference type="ARBA" id="ARBA00022989"/>
    </source>
</evidence>
<dbReference type="InterPro" id="IPR000440">
    <property type="entry name" value="NADH_UbQ/plastoQ_OxRdtase_su3"/>
</dbReference>
<dbReference type="GO" id="GO:0031966">
    <property type="term" value="C:mitochondrial membrane"/>
    <property type="evidence" value="ECO:0007669"/>
    <property type="project" value="UniProtKB-SubCell"/>
</dbReference>
<dbReference type="EC" id="7.1.1.2" evidence="9"/>
<dbReference type="InterPro" id="IPR038430">
    <property type="entry name" value="NDAH_ubi_oxred_su3_sf"/>
</dbReference>
<reference evidence="10" key="2">
    <citation type="journal article" date="2018" name="Mitochondrial DNA Part B Resour">
        <title>Uronema marinum mitochondrion, complete genome.</title>
        <authorList>
            <person name="Li R."/>
            <person name="Gao Y."/>
            <person name="Hou Y."/>
            <person name="Ye S."/>
            <person name="Wang L."/>
            <person name="Sun J."/>
            <person name="Li Q."/>
        </authorList>
    </citation>
    <scope>NUCLEOTIDE SEQUENCE</scope>
</reference>
<comment type="subcellular location">
    <subcellularLocation>
        <location evidence="1">Membrane</location>
    </subcellularLocation>
    <subcellularLocation>
        <location evidence="9">Mitochondrion membrane</location>
        <topology evidence="9">Multi-pass membrane protein</topology>
    </subcellularLocation>
</comment>
<reference evidence="10" key="1">
    <citation type="submission" date="2017-10" db="EMBL/GenBank/DDBJ databases">
        <authorList>
            <person name="Banno H."/>
            <person name="Chua N.-H."/>
        </authorList>
    </citation>
    <scope>NUCLEOTIDE SEQUENCE</scope>
</reference>
<dbReference type="RefSeq" id="YP_009512664.1">
    <property type="nucleotide sequence ID" value="NC_039174.1"/>
</dbReference>
<keyword evidence="5 9" id="KW-0812">Transmembrane</keyword>
<feature type="transmembrane region" description="Helical" evidence="9">
    <location>
        <begin position="57"/>
        <end position="82"/>
    </location>
</feature>
<evidence type="ECO:0000256" key="9">
    <source>
        <dbReference type="RuleBase" id="RU003640"/>
    </source>
</evidence>
<evidence type="ECO:0000256" key="4">
    <source>
        <dbReference type="ARBA" id="ARBA00022448"/>
    </source>
</evidence>
<keyword evidence="9" id="KW-0679">Respiratory chain</keyword>
<keyword evidence="9 10" id="KW-0496">Mitochondrion</keyword>
<evidence type="ECO:0000256" key="2">
    <source>
        <dbReference type="ARBA" id="ARBA00008472"/>
    </source>
</evidence>
<organism evidence="10">
    <name type="scientific">Uronema marinum</name>
    <name type="common">Marine ciliate</name>
    <dbReference type="NCBI Taxonomy" id="35107"/>
    <lineage>
        <taxon>Eukaryota</taxon>
        <taxon>Sar</taxon>
        <taxon>Alveolata</taxon>
        <taxon>Ciliophora</taxon>
        <taxon>Intramacronucleata</taxon>
        <taxon>Oligohymenophorea</taxon>
        <taxon>Scuticociliatia</taxon>
        <taxon>Philasterida</taxon>
        <taxon>Uronematidae</taxon>
        <taxon>Uronema</taxon>
    </lineage>
</organism>
<dbReference type="PANTHER" id="PTHR11058:SF9">
    <property type="entry name" value="NADH-UBIQUINONE OXIDOREDUCTASE CHAIN 3"/>
    <property type="match status" value="1"/>
</dbReference>
<dbReference type="AlphaFoldDB" id="A0A345WJW3"/>
<keyword evidence="9" id="KW-0520">NAD</keyword>
<keyword evidence="9" id="KW-1278">Translocase</keyword>
<name>A0A345WJW3_UROMR</name>
<evidence type="ECO:0000256" key="1">
    <source>
        <dbReference type="ARBA" id="ARBA00004370"/>
    </source>
</evidence>
<keyword evidence="9" id="KW-0249">Electron transport</keyword>
<feature type="transmembrane region" description="Helical" evidence="9">
    <location>
        <begin position="88"/>
        <end position="109"/>
    </location>
</feature>
<comment type="function">
    <text evidence="9">Core subunit of the mitochondrial membrane respiratory chain NADH dehydrogenase (Complex I) which catalyzes electron transfer from NADH through the respiratory chain, using ubiquinone as an electron acceptor. Essential for the catalytic activity of complex I.</text>
</comment>
<keyword evidence="4 9" id="KW-0813">Transport</keyword>
<dbReference type="GO" id="GO:0008137">
    <property type="term" value="F:NADH dehydrogenase (ubiquinone) activity"/>
    <property type="evidence" value="ECO:0007669"/>
    <property type="project" value="UniProtKB-UniRule"/>
</dbReference>
<dbReference type="EMBL" id="MG272262">
    <property type="protein sequence ID" value="AXJ93356.1"/>
    <property type="molecule type" value="Genomic_DNA"/>
</dbReference>
<dbReference type="Pfam" id="PF00507">
    <property type="entry name" value="Oxidored_q4"/>
    <property type="match status" value="1"/>
</dbReference>
<keyword evidence="6 9" id="KW-1133">Transmembrane helix</keyword>
<comment type="catalytic activity">
    <reaction evidence="8 9">
        <text>a ubiquinone + NADH + 5 H(+)(in) = a ubiquinol + NAD(+) + 4 H(+)(out)</text>
        <dbReference type="Rhea" id="RHEA:29091"/>
        <dbReference type="Rhea" id="RHEA-COMP:9565"/>
        <dbReference type="Rhea" id="RHEA-COMP:9566"/>
        <dbReference type="ChEBI" id="CHEBI:15378"/>
        <dbReference type="ChEBI" id="CHEBI:16389"/>
        <dbReference type="ChEBI" id="CHEBI:17976"/>
        <dbReference type="ChEBI" id="CHEBI:57540"/>
        <dbReference type="ChEBI" id="CHEBI:57945"/>
        <dbReference type="EC" id="7.1.1.2"/>
    </reaction>
</comment>
<feature type="transmembrane region" description="Helical" evidence="9">
    <location>
        <begin position="6"/>
        <end position="31"/>
    </location>
</feature>
<comment type="similarity">
    <text evidence="2 9">Belongs to the complex I subunit 3 family.</text>
</comment>
<dbReference type="Gene3D" id="1.20.58.1610">
    <property type="entry name" value="NADH:ubiquinone/plastoquinone oxidoreductase, chain 3"/>
    <property type="match status" value="1"/>
</dbReference>
<gene>
    <name evidence="10" type="primary">nad3</name>
</gene>
<dbReference type="PANTHER" id="PTHR11058">
    <property type="entry name" value="NADH-UBIQUINONE OXIDOREDUCTASE CHAIN 3"/>
    <property type="match status" value="1"/>
</dbReference>
<evidence type="ECO:0000256" key="5">
    <source>
        <dbReference type="ARBA" id="ARBA00022692"/>
    </source>
</evidence>
<protein>
    <recommendedName>
        <fullName evidence="3 9">NADH-ubiquinone oxidoreductase chain 3</fullName>
        <ecNumber evidence="9">7.1.1.2</ecNumber>
    </recommendedName>
</protein>
<evidence type="ECO:0000256" key="3">
    <source>
        <dbReference type="ARBA" id="ARBA00021007"/>
    </source>
</evidence>
<geneLocation type="mitochondrion" evidence="10"/>
<dbReference type="GO" id="GO:0030964">
    <property type="term" value="C:NADH dehydrogenase complex"/>
    <property type="evidence" value="ECO:0007669"/>
    <property type="project" value="TreeGrafter"/>
</dbReference>
<sequence>MGDIVVLYLIQNILIFGIIFWLLTWGAEFFFTKKNHLTKKQFYECGFRTLSELNIQINLNFSMLCVFLILYDIEFTFLFPLLFNFSSIFILEFFVILFFISLIIFSLYYDWQFNALSWQF</sequence>
<evidence type="ECO:0000313" key="10">
    <source>
        <dbReference type="EMBL" id="AXJ93356.1"/>
    </source>
</evidence>
<keyword evidence="7 9" id="KW-0472">Membrane</keyword>
<dbReference type="GeneID" id="37625972"/>
<evidence type="ECO:0000256" key="8">
    <source>
        <dbReference type="ARBA" id="ARBA00049551"/>
    </source>
</evidence>
<proteinExistence type="inferred from homology"/>
<evidence type="ECO:0000256" key="7">
    <source>
        <dbReference type="ARBA" id="ARBA00023136"/>
    </source>
</evidence>
<keyword evidence="9" id="KW-0830">Ubiquinone</keyword>
<accession>A0A345WJW3</accession>